<evidence type="ECO:0000256" key="5">
    <source>
        <dbReference type="ARBA" id="ARBA00022989"/>
    </source>
</evidence>
<dbReference type="AlphaFoldDB" id="A0AAJ6NVX2"/>
<comment type="subcellular location">
    <subcellularLocation>
        <location evidence="1">Cell membrane</location>
        <topology evidence="1">Multi-pass membrane protein</topology>
    </subcellularLocation>
</comment>
<feature type="transmembrane region" description="Helical" evidence="7">
    <location>
        <begin position="238"/>
        <end position="258"/>
    </location>
</feature>
<gene>
    <name evidence="8" type="ORF">QI031_09025</name>
</gene>
<protein>
    <submittedName>
        <fullName evidence="8">MOP flippase family protein</fullName>
    </submittedName>
</protein>
<feature type="transmembrane region" description="Helical" evidence="7">
    <location>
        <begin position="290"/>
        <end position="312"/>
    </location>
</feature>
<evidence type="ECO:0000256" key="6">
    <source>
        <dbReference type="ARBA" id="ARBA00023136"/>
    </source>
</evidence>
<dbReference type="GO" id="GO:0005886">
    <property type="term" value="C:plasma membrane"/>
    <property type="evidence" value="ECO:0007669"/>
    <property type="project" value="UniProtKB-SubCell"/>
</dbReference>
<name>A0AAJ6NVX2_9CYAN</name>
<dbReference type="InterPro" id="IPR050833">
    <property type="entry name" value="Poly_Biosynth_Transport"/>
</dbReference>
<feature type="transmembrane region" description="Helical" evidence="7">
    <location>
        <begin position="121"/>
        <end position="141"/>
    </location>
</feature>
<dbReference type="EMBL" id="CP124543">
    <property type="protein sequence ID" value="WGV27607.1"/>
    <property type="molecule type" value="Genomic_DNA"/>
</dbReference>
<dbReference type="CDD" id="cd13127">
    <property type="entry name" value="MATE_tuaB_like"/>
    <property type="match status" value="1"/>
</dbReference>
<dbReference type="RefSeq" id="WP_281484846.1">
    <property type="nucleotide sequence ID" value="NZ_CP124543.1"/>
</dbReference>
<evidence type="ECO:0000256" key="4">
    <source>
        <dbReference type="ARBA" id="ARBA00022692"/>
    </source>
</evidence>
<evidence type="ECO:0000256" key="1">
    <source>
        <dbReference type="ARBA" id="ARBA00004651"/>
    </source>
</evidence>
<feature type="transmembrane region" description="Helical" evidence="7">
    <location>
        <begin position="418"/>
        <end position="442"/>
    </location>
</feature>
<dbReference type="Pfam" id="PF13440">
    <property type="entry name" value="Polysacc_synt_3"/>
    <property type="match status" value="1"/>
</dbReference>
<keyword evidence="6 7" id="KW-0472">Membrane</keyword>
<keyword evidence="9" id="KW-1185">Reference proteome</keyword>
<evidence type="ECO:0000256" key="2">
    <source>
        <dbReference type="ARBA" id="ARBA00007430"/>
    </source>
</evidence>
<dbReference type="NCBIfam" id="NF007773">
    <property type="entry name" value="PRK10459.1"/>
    <property type="match status" value="1"/>
</dbReference>
<keyword evidence="5 7" id="KW-1133">Transmembrane helix</keyword>
<dbReference type="KEGG" id="hbq:QI031_09025"/>
<keyword evidence="4 7" id="KW-0812">Transmembrane</keyword>
<feature type="transmembrane region" description="Helical" evidence="7">
    <location>
        <begin position="47"/>
        <end position="65"/>
    </location>
</feature>
<dbReference type="PANTHER" id="PTHR30250">
    <property type="entry name" value="PST FAMILY PREDICTED COLANIC ACID TRANSPORTER"/>
    <property type="match status" value="1"/>
</dbReference>
<feature type="transmembrane region" description="Helical" evidence="7">
    <location>
        <begin position="385"/>
        <end position="406"/>
    </location>
</feature>
<feature type="transmembrane region" description="Helical" evidence="7">
    <location>
        <begin position="86"/>
        <end position="109"/>
    </location>
</feature>
<proteinExistence type="inferred from homology"/>
<dbReference type="Proteomes" id="UP001223520">
    <property type="component" value="Chromosome"/>
</dbReference>
<feature type="transmembrane region" description="Helical" evidence="7">
    <location>
        <begin position="448"/>
        <end position="467"/>
    </location>
</feature>
<dbReference type="PRINTS" id="PR00173">
    <property type="entry name" value="EDTRNSPORT"/>
</dbReference>
<sequence>MQSPKQSSNLRQKAVKGLVWSAIESWGSQVISFGVFFLLARQLEPKAFGLVALASVFLSFIQLFVDQGLSTAIIQRQELEPEHLDTAFWTNIGISTLLLILSILCASLVADFFNQSALTPIIRWLSFSFLFSALSSVQQAIFQRKLAFKALAIRTLSAVIAGGIVGVTMVFTGFGVWSLVGQQLANGLVQVFTLWGVSDWRPRFKFSAKHFQELFSFGINEVGFNVFNFFSRRGDDFLIGYFLGPIALGYYSVAYRILLVMTQLLISTTSKVALPTFSKIQHDPERMRRAFYSVTQLSSFIAFPMFLAVAALSPELIKAMFGSQWLPSVPVMRVLTFVGLLQSVSFFNNSVILALGKPSWRLGITVLNSVANVMSYILVVKWGIIAVASAFVIRAYLFSPIPVWMIHKLIHINLTTYLQQYITPLISSLVMVVMILGIKYFLGTSINLYLVLTICIVFGTVIYVAMIRLSAPSLFKKVLYLIKIPVAEKMR</sequence>
<evidence type="ECO:0000313" key="9">
    <source>
        <dbReference type="Proteomes" id="UP001223520"/>
    </source>
</evidence>
<feature type="transmembrane region" description="Helical" evidence="7">
    <location>
        <begin position="21"/>
        <end position="41"/>
    </location>
</feature>
<organism evidence="8 9">
    <name type="scientific">Halotia branconii CENA392</name>
    <dbReference type="NCBI Taxonomy" id="1539056"/>
    <lineage>
        <taxon>Bacteria</taxon>
        <taxon>Bacillati</taxon>
        <taxon>Cyanobacteriota</taxon>
        <taxon>Cyanophyceae</taxon>
        <taxon>Nostocales</taxon>
        <taxon>Nodulariaceae</taxon>
        <taxon>Halotia</taxon>
    </lineage>
</organism>
<dbReference type="PANTHER" id="PTHR30250:SF10">
    <property type="entry name" value="LIPOPOLYSACCHARIDE BIOSYNTHESIS PROTEIN WZXC"/>
    <property type="match status" value="1"/>
</dbReference>
<evidence type="ECO:0000256" key="7">
    <source>
        <dbReference type="SAM" id="Phobius"/>
    </source>
</evidence>
<evidence type="ECO:0000256" key="3">
    <source>
        <dbReference type="ARBA" id="ARBA00022475"/>
    </source>
</evidence>
<feature type="transmembrane region" description="Helical" evidence="7">
    <location>
        <begin position="153"/>
        <end position="180"/>
    </location>
</feature>
<reference evidence="8 9" key="1">
    <citation type="journal article" date="2023" name="Limnol Oceanogr Lett">
        <title>Environmental adaptations by the intertidal Antarctic cyanobacterium Halotia branconii CENA392 as revealed using long-read genome sequencing.</title>
        <authorList>
            <person name="Dextro R.B."/>
            <person name="Delbaje E."/>
            <person name="Freitas P.N.N."/>
            <person name="Geraldes V."/>
            <person name="Pinto E."/>
            <person name="Long P.F."/>
            <person name="Fiore M.F."/>
        </authorList>
    </citation>
    <scope>NUCLEOTIDE SEQUENCE [LARGE SCALE GENOMIC DNA]</scope>
    <source>
        <strain evidence="8 9">CENA392</strain>
    </source>
</reference>
<comment type="similarity">
    <text evidence="2">Belongs to the polysaccharide synthase family.</text>
</comment>
<keyword evidence="3" id="KW-1003">Cell membrane</keyword>
<accession>A0AAJ6NVX2</accession>
<evidence type="ECO:0000313" key="8">
    <source>
        <dbReference type="EMBL" id="WGV27607.1"/>
    </source>
</evidence>
<feature type="transmembrane region" description="Helical" evidence="7">
    <location>
        <begin position="332"/>
        <end position="355"/>
    </location>
</feature>